<proteinExistence type="predicted"/>
<organism evidence="2 3">
    <name type="scientific">Petrolisthes cinctipes</name>
    <name type="common">Flat porcelain crab</name>
    <dbReference type="NCBI Taxonomy" id="88211"/>
    <lineage>
        <taxon>Eukaryota</taxon>
        <taxon>Metazoa</taxon>
        <taxon>Ecdysozoa</taxon>
        <taxon>Arthropoda</taxon>
        <taxon>Crustacea</taxon>
        <taxon>Multicrustacea</taxon>
        <taxon>Malacostraca</taxon>
        <taxon>Eumalacostraca</taxon>
        <taxon>Eucarida</taxon>
        <taxon>Decapoda</taxon>
        <taxon>Pleocyemata</taxon>
        <taxon>Anomura</taxon>
        <taxon>Galatheoidea</taxon>
        <taxon>Porcellanidae</taxon>
        <taxon>Petrolisthes</taxon>
    </lineage>
</organism>
<evidence type="ECO:0000313" key="2">
    <source>
        <dbReference type="EMBL" id="KAK3867670.1"/>
    </source>
</evidence>
<feature type="compositionally biased region" description="Basic and acidic residues" evidence="1">
    <location>
        <begin position="1"/>
        <end position="15"/>
    </location>
</feature>
<comment type="caution">
    <text evidence="2">The sequence shown here is derived from an EMBL/GenBank/DDBJ whole genome shotgun (WGS) entry which is preliminary data.</text>
</comment>
<name>A0AAE1KBM3_PETCI</name>
<protein>
    <submittedName>
        <fullName evidence="2">Uncharacterized protein</fullName>
    </submittedName>
</protein>
<feature type="compositionally biased region" description="Basic and acidic residues" evidence="1">
    <location>
        <begin position="40"/>
        <end position="55"/>
    </location>
</feature>
<dbReference type="Proteomes" id="UP001286313">
    <property type="component" value="Unassembled WGS sequence"/>
</dbReference>
<dbReference type="AlphaFoldDB" id="A0AAE1KBM3"/>
<keyword evidence="3" id="KW-1185">Reference proteome</keyword>
<feature type="region of interest" description="Disordered" evidence="1">
    <location>
        <begin position="1"/>
        <end position="80"/>
    </location>
</feature>
<evidence type="ECO:0000313" key="3">
    <source>
        <dbReference type="Proteomes" id="UP001286313"/>
    </source>
</evidence>
<evidence type="ECO:0000256" key="1">
    <source>
        <dbReference type="SAM" id="MobiDB-lite"/>
    </source>
</evidence>
<accession>A0AAE1KBM3</accession>
<feature type="compositionally biased region" description="Basic and acidic residues" evidence="1">
    <location>
        <begin position="66"/>
        <end position="80"/>
    </location>
</feature>
<reference evidence="2" key="1">
    <citation type="submission" date="2023-10" db="EMBL/GenBank/DDBJ databases">
        <title>Genome assemblies of two species of porcelain crab, Petrolisthes cinctipes and Petrolisthes manimaculis (Anomura: Porcellanidae).</title>
        <authorList>
            <person name="Angst P."/>
        </authorList>
    </citation>
    <scope>NUCLEOTIDE SEQUENCE</scope>
    <source>
        <strain evidence="2">PB745_01</strain>
        <tissue evidence="2">Gill</tissue>
    </source>
</reference>
<gene>
    <name evidence="2" type="ORF">Pcinc_026888</name>
</gene>
<dbReference type="EMBL" id="JAWQEG010003154">
    <property type="protein sequence ID" value="KAK3867670.1"/>
    <property type="molecule type" value="Genomic_DNA"/>
</dbReference>
<sequence length="80" mass="9281">MGDGEKTKKEKREMEGIGTDEEREEVDERNWNRRRKGGGRWKELGQTKKEKREMEGIGTDEEREEGDGRKLSGQEADGKL</sequence>